<dbReference type="InterPro" id="IPR013604">
    <property type="entry name" value="7TM_chemorcpt"/>
</dbReference>
<feature type="transmembrane region" description="Helical" evidence="6">
    <location>
        <begin position="136"/>
        <end position="160"/>
    </location>
</feature>
<organism evidence="7">
    <name type="scientific">Anopheles atroparvus</name>
    <name type="common">European mosquito</name>
    <dbReference type="NCBI Taxonomy" id="41427"/>
    <lineage>
        <taxon>Eukaryota</taxon>
        <taxon>Metazoa</taxon>
        <taxon>Ecdysozoa</taxon>
        <taxon>Arthropoda</taxon>
        <taxon>Hexapoda</taxon>
        <taxon>Insecta</taxon>
        <taxon>Pterygota</taxon>
        <taxon>Neoptera</taxon>
        <taxon>Endopterygota</taxon>
        <taxon>Diptera</taxon>
        <taxon>Nematocera</taxon>
        <taxon>Culicoidea</taxon>
        <taxon>Culicidae</taxon>
        <taxon>Anophelinae</taxon>
        <taxon>Anopheles</taxon>
    </lineage>
</organism>
<feature type="transmembrane region" description="Helical" evidence="6">
    <location>
        <begin position="78"/>
        <end position="96"/>
    </location>
</feature>
<dbReference type="GO" id="GO:0005886">
    <property type="term" value="C:plasma membrane"/>
    <property type="evidence" value="ECO:0007669"/>
    <property type="project" value="UniProtKB-SubCell"/>
</dbReference>
<name>A0A182JCC4_ANOAO</name>
<sequence length="301" mass="34391">MTTSHHDRRFGWVYPLFQLLGLALVPLHGQSLASVYTLTSVIVSLYVLLELVTIAYSLVRPGDLFFLSDATGTFADAIQFEIPLVVPLVSLLLSLAKRPLQQRMAKLMDQIDGQLEANASEPGLLERFNHALTGDILGIALVYNVVPAANELFIISRISANRVWYRNWLLKVWFFVLIRLGDTFFLVHVLYLRNRYRCLNYELQQTRSQPDAVLHRRLVLLKATQNLLKDLAGDVSDRFGWQLFGVITMLFICTTIDGYWMYASLYYAGNLYKTESFLCGISPVLMFFTLFNVCQRCVDEV</sequence>
<dbReference type="GO" id="GO:0050909">
    <property type="term" value="P:sensory perception of taste"/>
    <property type="evidence" value="ECO:0007669"/>
    <property type="project" value="InterPro"/>
</dbReference>
<keyword evidence="4 6" id="KW-1133">Transmembrane helix</keyword>
<dbReference type="STRING" id="41427.A0A182JCC4"/>
<evidence type="ECO:0000256" key="6">
    <source>
        <dbReference type="RuleBase" id="RU363108"/>
    </source>
</evidence>
<evidence type="ECO:0000256" key="1">
    <source>
        <dbReference type="ARBA" id="ARBA00004651"/>
    </source>
</evidence>
<accession>A0A182JCC4</accession>
<evidence type="ECO:0000256" key="5">
    <source>
        <dbReference type="ARBA" id="ARBA00023136"/>
    </source>
</evidence>
<reference evidence="7" key="1">
    <citation type="submission" date="2022-08" db="UniProtKB">
        <authorList>
            <consortium name="EnsemblMetazoa"/>
        </authorList>
    </citation>
    <scope>IDENTIFICATION</scope>
    <source>
        <strain evidence="7">EBRO</strain>
    </source>
</reference>
<feature type="transmembrane region" description="Helical" evidence="6">
    <location>
        <begin position="172"/>
        <end position="192"/>
    </location>
</feature>
<dbReference type="Pfam" id="PF08395">
    <property type="entry name" value="7tm_7"/>
    <property type="match status" value="1"/>
</dbReference>
<dbReference type="EnsemblMetazoa" id="AATE015426-RA">
    <property type="protein sequence ID" value="AATE015426-PA.1"/>
    <property type="gene ID" value="AATE015426"/>
</dbReference>
<evidence type="ECO:0000256" key="4">
    <source>
        <dbReference type="ARBA" id="ARBA00022989"/>
    </source>
</evidence>
<dbReference type="AlphaFoldDB" id="A0A182JCC4"/>
<evidence type="ECO:0000256" key="2">
    <source>
        <dbReference type="ARBA" id="ARBA00022475"/>
    </source>
</evidence>
<protein>
    <recommendedName>
        <fullName evidence="6">Gustatory receptor</fullName>
    </recommendedName>
</protein>
<keyword evidence="2 6" id="KW-1003">Cell membrane</keyword>
<keyword evidence="6" id="KW-0807">Transducer</keyword>
<proteinExistence type="inferred from homology"/>
<dbReference type="VEuPathDB" id="VectorBase:AATE015426"/>
<evidence type="ECO:0000313" key="7">
    <source>
        <dbReference type="EnsemblMetazoa" id="AATE015426-PA.1"/>
    </source>
</evidence>
<evidence type="ECO:0000256" key="3">
    <source>
        <dbReference type="ARBA" id="ARBA00022692"/>
    </source>
</evidence>
<dbReference type="GO" id="GO:0007165">
    <property type="term" value="P:signal transduction"/>
    <property type="evidence" value="ECO:0007669"/>
    <property type="project" value="UniProtKB-KW"/>
</dbReference>
<keyword evidence="5 6" id="KW-0472">Membrane</keyword>
<comment type="function">
    <text evidence="6">Gustatory receptor which mediates acceptance or avoidance behavior, depending on its substrates.</text>
</comment>
<feature type="transmembrane region" description="Helical" evidence="6">
    <location>
        <begin position="12"/>
        <end position="28"/>
    </location>
</feature>
<comment type="subcellular location">
    <subcellularLocation>
        <location evidence="1 6">Cell membrane</location>
        <topology evidence="1 6">Multi-pass membrane protein</topology>
    </subcellularLocation>
</comment>
<comment type="similarity">
    <text evidence="6">Belongs to the insect chemoreceptor superfamily. Gustatory receptor (GR) family.</text>
</comment>
<feature type="transmembrane region" description="Helical" evidence="6">
    <location>
        <begin position="239"/>
        <end position="262"/>
    </location>
</feature>
<keyword evidence="3 6" id="KW-0812">Transmembrane</keyword>
<feature type="transmembrane region" description="Helical" evidence="6">
    <location>
        <begin position="35"/>
        <end position="58"/>
    </location>
</feature>
<feature type="transmembrane region" description="Helical" evidence="6">
    <location>
        <begin position="274"/>
        <end position="294"/>
    </location>
</feature>
<keyword evidence="6" id="KW-0675">Receptor</keyword>